<evidence type="ECO:0000313" key="11">
    <source>
        <dbReference type="Proteomes" id="UP000184096"/>
    </source>
</evidence>
<evidence type="ECO:0000256" key="5">
    <source>
        <dbReference type="ARBA" id="ARBA00022723"/>
    </source>
</evidence>
<evidence type="ECO:0000313" key="10">
    <source>
        <dbReference type="EMBL" id="SHN81408.1"/>
    </source>
</evidence>
<evidence type="ECO:0000256" key="3">
    <source>
        <dbReference type="ARBA" id="ARBA00011738"/>
    </source>
</evidence>
<organism evidence="10 11">
    <name type="scientific">Bradyrhizobium erythrophlei</name>
    <dbReference type="NCBI Taxonomy" id="1437360"/>
    <lineage>
        <taxon>Bacteria</taxon>
        <taxon>Pseudomonadati</taxon>
        <taxon>Pseudomonadota</taxon>
        <taxon>Alphaproteobacteria</taxon>
        <taxon>Hyphomicrobiales</taxon>
        <taxon>Nitrobacteraceae</taxon>
        <taxon>Bradyrhizobium</taxon>
    </lineage>
</organism>
<dbReference type="PANTHER" id="PTHR11079">
    <property type="entry name" value="CYTOSINE DEAMINASE FAMILY MEMBER"/>
    <property type="match status" value="1"/>
</dbReference>
<sequence length="146" mass="16320">MTDHAFFMAKAYDQALASYQSGGVPVGSVLVRGGEIVGEGHNQRVQKSDPIAHGEMDCLRRAGRQRSYRDTVIYTTLSPCMMCTGTIILFKIPTVVIGECVNFGGNEQLLRDRGVNVIDLKDPRCIELMARFIRERPDIWNEDIAE</sequence>
<dbReference type="FunFam" id="3.40.140.10:FF:000016">
    <property type="entry name" value="Cytosine deaminase"/>
    <property type="match status" value="1"/>
</dbReference>
<dbReference type="SUPFAM" id="SSF53927">
    <property type="entry name" value="Cytidine deaminase-like"/>
    <property type="match status" value="1"/>
</dbReference>
<keyword evidence="7" id="KW-0862">Zinc</keyword>
<keyword evidence="6" id="KW-0378">Hydrolase</keyword>
<dbReference type="RefSeq" id="WP_072826348.1">
    <property type="nucleotide sequence ID" value="NZ_LT670849.1"/>
</dbReference>
<dbReference type="EMBL" id="LT670849">
    <property type="protein sequence ID" value="SHN81408.1"/>
    <property type="molecule type" value="Genomic_DNA"/>
</dbReference>
<proteinExistence type="predicted"/>
<dbReference type="Gene3D" id="3.40.140.10">
    <property type="entry name" value="Cytidine Deaminase, domain 2"/>
    <property type="match status" value="1"/>
</dbReference>
<dbReference type="Proteomes" id="UP000184096">
    <property type="component" value="Chromosome I"/>
</dbReference>
<gene>
    <name evidence="10" type="ORF">SAMN05444170_4713</name>
</gene>
<dbReference type="AlphaFoldDB" id="A0A1M7UEI8"/>
<dbReference type="Pfam" id="PF00383">
    <property type="entry name" value="dCMP_cyt_deam_1"/>
    <property type="match status" value="1"/>
</dbReference>
<comment type="subcellular location">
    <subcellularLocation>
        <location evidence="2">Cytoplasm</location>
    </subcellularLocation>
</comment>
<dbReference type="GO" id="GO:0055086">
    <property type="term" value="P:nucleobase-containing small molecule metabolic process"/>
    <property type="evidence" value="ECO:0007669"/>
    <property type="project" value="UniProtKB-ARBA"/>
</dbReference>
<name>A0A1M7UEI8_9BRAD</name>
<comment type="subunit">
    <text evidence="3">Homodimer.</text>
</comment>
<evidence type="ECO:0000256" key="2">
    <source>
        <dbReference type="ARBA" id="ARBA00004496"/>
    </source>
</evidence>
<evidence type="ECO:0000256" key="8">
    <source>
        <dbReference type="ARBA" id="ARBA00060693"/>
    </source>
</evidence>
<evidence type="ECO:0000256" key="7">
    <source>
        <dbReference type="ARBA" id="ARBA00022833"/>
    </source>
</evidence>
<reference evidence="11" key="1">
    <citation type="submission" date="2016-11" db="EMBL/GenBank/DDBJ databases">
        <authorList>
            <person name="Varghese N."/>
            <person name="Submissions S."/>
        </authorList>
    </citation>
    <scope>NUCLEOTIDE SEQUENCE [LARGE SCALE GENOMIC DNA]</scope>
    <source>
        <strain evidence="11">GAS401</strain>
    </source>
</reference>
<evidence type="ECO:0000256" key="4">
    <source>
        <dbReference type="ARBA" id="ARBA00022490"/>
    </source>
</evidence>
<comment type="cofactor">
    <cofactor evidence="1">
        <name>Zn(2+)</name>
        <dbReference type="ChEBI" id="CHEBI:29105"/>
    </cofactor>
</comment>
<dbReference type="InterPro" id="IPR016193">
    <property type="entry name" value="Cytidine_deaminase-like"/>
</dbReference>
<comment type="pathway">
    <text evidence="8">Pyrimidine metabolism.</text>
</comment>
<dbReference type="InterPro" id="IPR002125">
    <property type="entry name" value="CMP_dCMP_dom"/>
</dbReference>
<evidence type="ECO:0000256" key="6">
    <source>
        <dbReference type="ARBA" id="ARBA00022801"/>
    </source>
</evidence>
<dbReference type="GO" id="GO:0072527">
    <property type="term" value="P:pyrimidine-containing compound metabolic process"/>
    <property type="evidence" value="ECO:0007669"/>
    <property type="project" value="UniProtKB-ARBA"/>
</dbReference>
<keyword evidence="4" id="KW-0963">Cytoplasm</keyword>
<keyword evidence="11" id="KW-1185">Reference proteome</keyword>
<evidence type="ECO:0000259" key="9">
    <source>
        <dbReference type="PROSITE" id="PS51747"/>
    </source>
</evidence>
<dbReference type="PANTHER" id="PTHR11079:SF190">
    <property type="entry name" value="CYTOSINE DEAMINASE"/>
    <property type="match status" value="1"/>
</dbReference>
<feature type="domain" description="CMP/dCMP-type deaminase" evidence="9">
    <location>
        <begin position="2"/>
        <end position="117"/>
    </location>
</feature>
<keyword evidence="5" id="KW-0479">Metal-binding</keyword>
<dbReference type="GO" id="GO:0046872">
    <property type="term" value="F:metal ion binding"/>
    <property type="evidence" value="ECO:0007669"/>
    <property type="project" value="UniProtKB-KW"/>
</dbReference>
<protein>
    <submittedName>
        <fullName evidence="10">Cytosine deaminase</fullName>
    </submittedName>
</protein>
<evidence type="ECO:0000256" key="1">
    <source>
        <dbReference type="ARBA" id="ARBA00001947"/>
    </source>
</evidence>
<dbReference type="GO" id="GO:0008835">
    <property type="term" value="F:diaminohydroxyphosphoribosylaminopyrimidine deaminase activity"/>
    <property type="evidence" value="ECO:0007669"/>
    <property type="project" value="TreeGrafter"/>
</dbReference>
<dbReference type="GO" id="GO:0005737">
    <property type="term" value="C:cytoplasm"/>
    <property type="evidence" value="ECO:0007669"/>
    <property type="project" value="UniProtKB-SubCell"/>
</dbReference>
<dbReference type="CDD" id="cd01285">
    <property type="entry name" value="nucleoside_deaminase"/>
    <property type="match status" value="1"/>
</dbReference>
<dbReference type="PROSITE" id="PS51747">
    <property type="entry name" value="CYT_DCMP_DEAMINASES_2"/>
    <property type="match status" value="1"/>
</dbReference>
<dbReference type="OrthoDB" id="9802676at2"/>
<accession>A0A1M7UEI8</accession>